<feature type="domain" description="Peptidase S53" evidence="10">
    <location>
        <begin position="214"/>
        <end position="625"/>
    </location>
</feature>
<feature type="binding site" evidence="8">
    <location>
        <position position="618"/>
    </location>
    <ligand>
        <name>Ca(2+)</name>
        <dbReference type="ChEBI" id="CHEBI:29108"/>
    </ligand>
</feature>
<dbReference type="SUPFAM" id="SSF52743">
    <property type="entry name" value="Subtilisin-like"/>
    <property type="match status" value="1"/>
</dbReference>
<feature type="binding site" evidence="8">
    <location>
        <position position="620"/>
    </location>
    <ligand>
        <name>Ca(2+)</name>
        <dbReference type="ChEBI" id="CHEBI:29108"/>
    </ligand>
</feature>
<comment type="caution">
    <text evidence="11">The sequence shown here is derived from an EMBL/GenBank/DDBJ whole genome shotgun (WGS) entry which is preliminary data.</text>
</comment>
<dbReference type="CDD" id="cd04056">
    <property type="entry name" value="Peptidases_S53"/>
    <property type="match status" value="1"/>
</dbReference>
<dbReference type="InterPro" id="IPR050819">
    <property type="entry name" value="Tripeptidyl-peptidase_I"/>
</dbReference>
<keyword evidence="12" id="KW-1185">Reference proteome</keyword>
<dbReference type="Pfam" id="PF09286">
    <property type="entry name" value="Pro-kuma_activ"/>
    <property type="match status" value="1"/>
</dbReference>
<reference evidence="12" key="1">
    <citation type="submission" date="2024-06" db="EMBL/GenBank/DDBJ databases">
        <title>Multi-omics analyses provide insights into the biosynthesis of the anticancer antibiotic pleurotin in Hohenbuehelia grisea.</title>
        <authorList>
            <person name="Weaver J.A."/>
            <person name="Alberti F."/>
        </authorList>
    </citation>
    <scope>NUCLEOTIDE SEQUENCE [LARGE SCALE GENOMIC DNA]</scope>
    <source>
        <strain evidence="12">T-177</strain>
    </source>
</reference>
<dbReference type="PANTHER" id="PTHR14218:SF19">
    <property type="entry name" value="SERINE PROTEASE AORO, PUTATIVE (AFU_ORTHOLOGUE AFUA_6G10250)-RELATED"/>
    <property type="match status" value="1"/>
</dbReference>
<feature type="binding site" evidence="8">
    <location>
        <position position="594"/>
    </location>
    <ligand>
        <name>Ca(2+)</name>
        <dbReference type="ChEBI" id="CHEBI:29108"/>
    </ligand>
</feature>
<dbReference type="PANTHER" id="PTHR14218">
    <property type="entry name" value="PROTEASE S8 TRIPEPTIDYL PEPTIDASE I CLN2"/>
    <property type="match status" value="1"/>
</dbReference>
<protein>
    <recommendedName>
        <fullName evidence="10">Peptidase S53 domain-containing protein</fullName>
    </recommendedName>
</protein>
<accession>A0ABR3JAC0</accession>
<evidence type="ECO:0000256" key="4">
    <source>
        <dbReference type="ARBA" id="ARBA00022801"/>
    </source>
</evidence>
<dbReference type="CDD" id="cd11377">
    <property type="entry name" value="Pro-peptidase_S53"/>
    <property type="match status" value="1"/>
</dbReference>
<sequence length="625" mass="68226">MHLSIGISFIIALQCMTAMAVSSNAIVYHVHERRNIDSSQTHIRRLEPDIKIPLRIALKQRNIEHLPEILMSVSDPSSPTYGQHWTAEEVARNFTPSNKTVHAVQKWLLESGFAESRLRRRNFGWIEIVNATVSEAEELLQTEYRVYARDSGELDMGCDSYSVPLHIKEHIDIIIPTIHSGTLRQHAGAPNRRNRKRALDLDLALPIGPNCTSIMTPDCLRKLYNINYTPRATANNSFGVVNFHPNTYLQSDLDIFFGNFSPSLVGKSPKFVSIDGGQLQDTSVGEASWILQYAMALSQPQEVTFLKVGDQSVNSPFGVVSFNEWIDAVDGSYCINKGGDDLNYDPQFPNPIPEPGAFNDHSCGIVRPPNVISVSRGDEEQRLGAFYTRRQCEEYGKLGLMGVTVIYGSGNTGTAGTTRGYCLDKNGSVNPNGTLFNPAWPSSCPWITSVGGTQIKANSSIADLDPEEVTNMDLTLGFHTSSGGGFSNRSPIPEYQKKAVEKYLMELKLVDGTKFNHFNIRGRGYPDLSVISNSFIAAENGELTQESGVSGSSPVLAAMITLINDARIAAGKRPVGFINPAIYSPAFSTGFRDVTSGVNTGCKGLQGESDGGFKATAGWDPASGT</sequence>
<organism evidence="11 12">
    <name type="scientific">Hohenbuehelia grisea</name>
    <dbReference type="NCBI Taxonomy" id="104357"/>
    <lineage>
        <taxon>Eukaryota</taxon>
        <taxon>Fungi</taxon>
        <taxon>Dikarya</taxon>
        <taxon>Basidiomycota</taxon>
        <taxon>Agaricomycotina</taxon>
        <taxon>Agaricomycetes</taxon>
        <taxon>Agaricomycetidae</taxon>
        <taxon>Agaricales</taxon>
        <taxon>Pleurotineae</taxon>
        <taxon>Pleurotaceae</taxon>
        <taxon>Hohenbuehelia</taxon>
    </lineage>
</organism>
<evidence type="ECO:0000256" key="6">
    <source>
        <dbReference type="ARBA" id="ARBA00022837"/>
    </source>
</evidence>
<dbReference type="SMART" id="SM00944">
    <property type="entry name" value="Pro-kuma_activ"/>
    <property type="match status" value="1"/>
</dbReference>
<evidence type="ECO:0000256" key="5">
    <source>
        <dbReference type="ARBA" id="ARBA00022825"/>
    </source>
</evidence>
<keyword evidence="6 8" id="KW-0106">Calcium</keyword>
<evidence type="ECO:0000256" key="2">
    <source>
        <dbReference type="ARBA" id="ARBA00022670"/>
    </source>
</evidence>
<feature type="binding site" evidence="8">
    <location>
        <position position="593"/>
    </location>
    <ligand>
        <name>Ca(2+)</name>
        <dbReference type="ChEBI" id="CHEBI:29108"/>
    </ligand>
</feature>
<evidence type="ECO:0000313" key="11">
    <source>
        <dbReference type="EMBL" id="KAL0952090.1"/>
    </source>
</evidence>
<feature type="signal peptide" evidence="9">
    <location>
        <begin position="1"/>
        <end position="20"/>
    </location>
</feature>
<keyword evidence="7" id="KW-0865">Zymogen</keyword>
<evidence type="ECO:0000256" key="1">
    <source>
        <dbReference type="ARBA" id="ARBA00004239"/>
    </source>
</evidence>
<comment type="subcellular location">
    <subcellularLocation>
        <location evidence="1">Secreted</location>
        <location evidence="1">Extracellular space</location>
    </subcellularLocation>
</comment>
<evidence type="ECO:0000259" key="10">
    <source>
        <dbReference type="PROSITE" id="PS51695"/>
    </source>
</evidence>
<dbReference type="Gene3D" id="3.40.50.200">
    <property type="entry name" value="Peptidase S8/S53 domain"/>
    <property type="match status" value="1"/>
</dbReference>
<dbReference type="PROSITE" id="PS51695">
    <property type="entry name" value="SEDOLISIN"/>
    <property type="match status" value="1"/>
</dbReference>
<comment type="cofactor">
    <cofactor evidence="8">
        <name>Ca(2+)</name>
        <dbReference type="ChEBI" id="CHEBI:29108"/>
    </cofactor>
    <text evidence="8">Binds 1 Ca(2+) ion per subunit.</text>
</comment>
<evidence type="ECO:0000313" key="12">
    <source>
        <dbReference type="Proteomes" id="UP001556367"/>
    </source>
</evidence>
<dbReference type="EMBL" id="JASNQZ010000011">
    <property type="protein sequence ID" value="KAL0952090.1"/>
    <property type="molecule type" value="Genomic_DNA"/>
</dbReference>
<evidence type="ECO:0000256" key="3">
    <source>
        <dbReference type="ARBA" id="ARBA00022723"/>
    </source>
</evidence>
<evidence type="ECO:0000256" key="7">
    <source>
        <dbReference type="ARBA" id="ARBA00023145"/>
    </source>
</evidence>
<keyword evidence="5" id="KW-0720">Serine protease</keyword>
<feature type="chain" id="PRO_5045439853" description="Peptidase S53 domain-containing protein" evidence="9">
    <location>
        <begin position="21"/>
        <end position="625"/>
    </location>
</feature>
<dbReference type="InterPro" id="IPR036852">
    <property type="entry name" value="Peptidase_S8/S53_dom_sf"/>
</dbReference>
<keyword evidence="2" id="KW-0645">Protease</keyword>
<dbReference type="SUPFAM" id="SSF54897">
    <property type="entry name" value="Protease propeptides/inhibitors"/>
    <property type="match status" value="1"/>
</dbReference>
<keyword evidence="4" id="KW-0378">Hydrolase</keyword>
<evidence type="ECO:0000256" key="8">
    <source>
        <dbReference type="PROSITE-ProRule" id="PRU01032"/>
    </source>
</evidence>
<evidence type="ECO:0000256" key="9">
    <source>
        <dbReference type="SAM" id="SignalP"/>
    </source>
</evidence>
<keyword evidence="3 8" id="KW-0479">Metal-binding</keyword>
<proteinExistence type="predicted"/>
<dbReference type="InterPro" id="IPR015366">
    <property type="entry name" value="S53_propep"/>
</dbReference>
<comment type="caution">
    <text evidence="8">Lacks conserved residue(s) required for the propagation of feature annotation.</text>
</comment>
<name>A0ABR3JAC0_9AGAR</name>
<dbReference type="Proteomes" id="UP001556367">
    <property type="component" value="Unassembled WGS sequence"/>
</dbReference>
<dbReference type="InterPro" id="IPR030400">
    <property type="entry name" value="Sedolisin_dom"/>
</dbReference>
<keyword evidence="9" id="KW-0732">Signal</keyword>
<gene>
    <name evidence="11" type="ORF">HGRIS_008726</name>
</gene>